<reference evidence="5" key="1">
    <citation type="submission" date="2006-10" db="EMBL/GenBank/DDBJ databases">
        <authorList>
            <person name="Amadeo P."/>
            <person name="Zhao Q."/>
            <person name="Wortman J."/>
            <person name="Fraser-Liggett C."/>
            <person name="Carlton J."/>
        </authorList>
    </citation>
    <scope>NUCLEOTIDE SEQUENCE</scope>
    <source>
        <strain evidence="5">G3</strain>
    </source>
</reference>
<dbReference type="InterPro" id="IPR001932">
    <property type="entry name" value="PPM-type_phosphatase-like_dom"/>
</dbReference>
<dbReference type="AlphaFoldDB" id="A2F157"/>
<dbReference type="SMART" id="SM00369">
    <property type="entry name" value="LRR_TYP"/>
    <property type="match status" value="6"/>
</dbReference>
<dbReference type="FunFam" id="3.80.10.10:FF:002813">
    <property type="entry name" value="Leucine Rich Repeat family protein"/>
    <property type="match status" value="1"/>
</dbReference>
<dbReference type="GO" id="GO:0004722">
    <property type="term" value="F:protein serine/threonine phosphatase activity"/>
    <property type="evidence" value="ECO:0000318"/>
    <property type="project" value="GO_Central"/>
</dbReference>
<dbReference type="PANTHER" id="PTHR45712">
    <property type="entry name" value="AGAP008170-PA"/>
    <property type="match status" value="1"/>
</dbReference>
<dbReference type="Gene3D" id="3.60.40.10">
    <property type="entry name" value="PPM-type phosphatase domain"/>
    <property type="match status" value="1"/>
</dbReference>
<reference evidence="5" key="2">
    <citation type="journal article" date="2007" name="Science">
        <title>Draft genome sequence of the sexually transmitted pathogen Trichomonas vaginalis.</title>
        <authorList>
            <person name="Carlton J.M."/>
            <person name="Hirt R.P."/>
            <person name="Silva J.C."/>
            <person name="Delcher A.L."/>
            <person name="Schatz M."/>
            <person name="Zhao Q."/>
            <person name="Wortman J.R."/>
            <person name="Bidwell S.L."/>
            <person name="Alsmark U.C.M."/>
            <person name="Besteiro S."/>
            <person name="Sicheritz-Ponten T."/>
            <person name="Noel C.J."/>
            <person name="Dacks J.B."/>
            <person name="Foster P.G."/>
            <person name="Simillion C."/>
            <person name="Van de Peer Y."/>
            <person name="Miranda-Saavedra D."/>
            <person name="Barton G.J."/>
            <person name="Westrop G.D."/>
            <person name="Mueller S."/>
            <person name="Dessi D."/>
            <person name="Fiori P.L."/>
            <person name="Ren Q."/>
            <person name="Paulsen I."/>
            <person name="Zhang H."/>
            <person name="Bastida-Corcuera F.D."/>
            <person name="Simoes-Barbosa A."/>
            <person name="Brown M.T."/>
            <person name="Hayes R.D."/>
            <person name="Mukherjee M."/>
            <person name="Okumura C.Y."/>
            <person name="Schneider R."/>
            <person name="Smith A.J."/>
            <person name="Vanacova S."/>
            <person name="Villalvazo M."/>
            <person name="Haas B.J."/>
            <person name="Pertea M."/>
            <person name="Feldblyum T.V."/>
            <person name="Utterback T.R."/>
            <person name="Shu C.L."/>
            <person name="Osoegawa K."/>
            <person name="de Jong P.J."/>
            <person name="Hrdy I."/>
            <person name="Horvathova L."/>
            <person name="Zubacova Z."/>
            <person name="Dolezal P."/>
            <person name="Malik S.B."/>
            <person name="Logsdon J.M. Jr."/>
            <person name="Henze K."/>
            <person name="Gupta A."/>
            <person name="Wang C.C."/>
            <person name="Dunne R.L."/>
            <person name="Upcroft J.A."/>
            <person name="Upcroft P."/>
            <person name="White O."/>
            <person name="Salzberg S.L."/>
            <person name="Tang P."/>
            <person name="Chiu C.-H."/>
            <person name="Lee Y.-S."/>
            <person name="Embley T.M."/>
            <person name="Coombs G.H."/>
            <person name="Mottram J.C."/>
            <person name="Tachezy J."/>
            <person name="Fraser-Liggett C.M."/>
            <person name="Johnson P.J."/>
        </authorList>
    </citation>
    <scope>NUCLEOTIDE SEQUENCE [LARGE SCALE GENOMIC DNA]</scope>
    <source>
        <strain evidence="5">G3</strain>
    </source>
</reference>
<dbReference type="KEGG" id="tva:4759174"/>
<organism evidence="5 6">
    <name type="scientific">Trichomonas vaginalis (strain ATCC PRA-98 / G3)</name>
    <dbReference type="NCBI Taxonomy" id="412133"/>
    <lineage>
        <taxon>Eukaryota</taxon>
        <taxon>Metamonada</taxon>
        <taxon>Parabasalia</taxon>
        <taxon>Trichomonadida</taxon>
        <taxon>Trichomonadidae</taxon>
        <taxon>Trichomonas</taxon>
    </lineage>
</organism>
<dbReference type="SMART" id="SM00364">
    <property type="entry name" value="LRR_BAC"/>
    <property type="match status" value="9"/>
</dbReference>
<dbReference type="SMART" id="SM00332">
    <property type="entry name" value="PP2Cc"/>
    <property type="match status" value="1"/>
</dbReference>
<dbReference type="SMART" id="SM00331">
    <property type="entry name" value="PP2C_SIG"/>
    <property type="match status" value="1"/>
</dbReference>
<dbReference type="VEuPathDB" id="TrichDB:TVAG_339760"/>
<dbReference type="InterPro" id="IPR036457">
    <property type="entry name" value="PPM-type-like_dom_sf"/>
</dbReference>
<name>A2F157_TRIV3</name>
<dbReference type="RefSeq" id="XP_001330201.1">
    <property type="nucleotide sequence ID" value="XM_001330166.1"/>
</dbReference>
<dbReference type="OrthoDB" id="28578at2759"/>
<dbReference type="PROSITE" id="PS51450">
    <property type="entry name" value="LRR"/>
    <property type="match status" value="3"/>
</dbReference>
<sequence length="896" mass="100788">MTQPVNDNRAVFREEVQMSVFMNPNLSSFEIVNKIVKIIPYVPEILQKISRARFADCGLTQLPTGLDAYVCISQLDLVDNNLNNLPKDAFMRFDNLQTLNLTANNITKFNCNFKQSLTTLDLSFNPNINLDDIWNLNAPNLETLKLTHCDIKSLPKIKPTWLPTLRSLHLDGNCLSELPDYFDEFEKLEELSLFGNYFETFDPKNLPKSLKQLNLYMNNLKDWDFDDSFNCTSLSVQSNPLGKFPLKIFNISGLRGLSICYCDIKGELNFELPDTLSALDIAFNNITKLGSKFIGSIGKLAQLIANNNEITEIADNFPEKPVLSRLILNFNQIKRLPKTFTNCTNLDFFQITNNRLKEFPAISCTHLRTLNLSFNRLKEIPDCFNDYSYFADFNVSFNELTALPRSLSSCSKITDFNISGNKFRVFPSCVVSYSKIRSLICANNELSNLPAGIGSLFFLQTFDASNNHLTSLPSYFKLFTSLKMFSMAHNLISDIPDDFEFPTTINVLDLSYNRLTKFDFDLPCATSINLDCNQITSFNPTHFPAAKFISINCNPVSVNIPDTLTSLLESATTPSSFEMLNTKADKNQHIPPVCFHIMADHHMSLSNRFGLGYSATMGVRPTMEDAITYQEFKDDQHLFALFDGHTGQVAAATSAHCLQNELLLHTVNASDADVPKTITAAYCQINKLLKNLNIKDGCTAVSAFIRGKTVYTAGIGDSRIVLVRKDRTIRLTTDYKPTMRTEYQRLREAGLTVNVEGRIQRKLAVARTLGDFWCDHEGLFVPPEVEHFTLDDQMDVGLIIACDGVWDVITDDNAAEIIRNSTSAQDAASMLRNIAFALGSKDNISTMVVMFKGNVKGFTYQNDIKELPPVPDEVPEEPAIGDGVVPQPSQSRRRRR</sequence>
<dbReference type="OMA" id="CATSINL"/>
<dbReference type="InterPro" id="IPR001611">
    <property type="entry name" value="Leu-rich_rpt"/>
</dbReference>
<evidence type="ECO:0000256" key="3">
    <source>
        <dbReference type="SAM" id="MobiDB-lite"/>
    </source>
</evidence>
<evidence type="ECO:0000256" key="1">
    <source>
        <dbReference type="ARBA" id="ARBA00022614"/>
    </source>
</evidence>
<protein>
    <submittedName>
        <fullName evidence="5">Leucine Rich Repeat family protein</fullName>
    </submittedName>
</protein>
<keyword evidence="6" id="KW-1185">Reference proteome</keyword>
<dbReference type="EMBL" id="DS113570">
    <property type="protein sequence ID" value="EAY01348.1"/>
    <property type="molecule type" value="Genomic_DNA"/>
</dbReference>
<feature type="domain" description="PPM-type phosphatase" evidence="4">
    <location>
        <begin position="610"/>
        <end position="851"/>
    </location>
</feature>
<dbReference type="SUPFAM" id="SSF52058">
    <property type="entry name" value="L domain-like"/>
    <property type="match status" value="2"/>
</dbReference>
<dbReference type="InParanoid" id="A2F157"/>
<feature type="region of interest" description="Disordered" evidence="3">
    <location>
        <begin position="868"/>
        <end position="896"/>
    </location>
</feature>
<dbReference type="STRING" id="5722.A2F157"/>
<dbReference type="Pfam" id="PF00560">
    <property type="entry name" value="LRR_1"/>
    <property type="match status" value="1"/>
</dbReference>
<gene>
    <name evidence="5" type="ORF">TVAG_339760</name>
</gene>
<keyword evidence="2" id="KW-0677">Repeat</keyword>
<dbReference type="GO" id="GO:0007165">
    <property type="term" value="P:signal transduction"/>
    <property type="evidence" value="ECO:0000318"/>
    <property type="project" value="GO_Central"/>
</dbReference>
<evidence type="ECO:0000259" key="4">
    <source>
        <dbReference type="PROSITE" id="PS51746"/>
    </source>
</evidence>
<dbReference type="PANTHER" id="PTHR45712:SF22">
    <property type="entry name" value="INSULIN-LIKE GROWTH FACTOR-BINDING PROTEIN COMPLEX ACID LABILE SUBUNIT"/>
    <property type="match status" value="1"/>
</dbReference>
<dbReference type="InterPro" id="IPR032675">
    <property type="entry name" value="LRR_dom_sf"/>
</dbReference>
<dbReference type="Gene3D" id="3.80.10.10">
    <property type="entry name" value="Ribonuclease Inhibitor"/>
    <property type="match status" value="3"/>
</dbReference>
<dbReference type="eggNOG" id="KOG0618">
    <property type="taxonomic scope" value="Eukaryota"/>
</dbReference>
<dbReference type="Pfam" id="PF00481">
    <property type="entry name" value="PP2C"/>
    <property type="match status" value="1"/>
</dbReference>
<dbReference type="Pfam" id="PF13855">
    <property type="entry name" value="LRR_8"/>
    <property type="match status" value="1"/>
</dbReference>
<proteinExistence type="predicted"/>
<keyword evidence="1" id="KW-0433">Leucine-rich repeat</keyword>
<dbReference type="SUPFAM" id="SSF81606">
    <property type="entry name" value="PP2C-like"/>
    <property type="match status" value="1"/>
</dbReference>
<evidence type="ECO:0000256" key="2">
    <source>
        <dbReference type="ARBA" id="ARBA00022737"/>
    </source>
</evidence>
<dbReference type="InterPro" id="IPR050333">
    <property type="entry name" value="SLRP"/>
</dbReference>
<accession>A2F157</accession>
<dbReference type="InterPro" id="IPR003591">
    <property type="entry name" value="Leu-rich_rpt_typical-subtyp"/>
</dbReference>
<dbReference type="FunFam" id="3.60.40.10:FF:000035">
    <property type="entry name" value="Leucine rich repeat protein phosphatase 2c domain containing protein"/>
    <property type="match status" value="1"/>
</dbReference>
<dbReference type="VEuPathDB" id="TrichDB:TVAGG3_0495570"/>
<evidence type="ECO:0000313" key="5">
    <source>
        <dbReference type="EMBL" id="EAY01348.1"/>
    </source>
</evidence>
<dbReference type="Proteomes" id="UP000001542">
    <property type="component" value="Unassembled WGS sequence"/>
</dbReference>
<dbReference type="CDD" id="cd00143">
    <property type="entry name" value="PP2Cc"/>
    <property type="match status" value="1"/>
</dbReference>
<dbReference type="PROSITE" id="PS51746">
    <property type="entry name" value="PPM_2"/>
    <property type="match status" value="1"/>
</dbReference>
<evidence type="ECO:0000313" key="6">
    <source>
        <dbReference type="Proteomes" id="UP000001542"/>
    </source>
</evidence>
<dbReference type="SMR" id="A2F157"/>